<evidence type="ECO:0000256" key="1">
    <source>
        <dbReference type="SAM" id="MobiDB-lite"/>
    </source>
</evidence>
<sequence>MGQSTKSTRPGPPHMGRPHGCANLAGSNTGVCHGHVPAERKLSPIRKRIILRAFRHSKAYKYTLEKEEKDTENTE</sequence>
<name>A0A0B0P2B9_GOSAR</name>
<dbReference type="EMBL" id="KN416810">
    <property type="protein sequence ID" value="KHG20843.1"/>
    <property type="molecule type" value="Genomic_DNA"/>
</dbReference>
<proteinExistence type="predicted"/>
<dbReference type="Proteomes" id="UP000032142">
    <property type="component" value="Unassembled WGS sequence"/>
</dbReference>
<reference evidence="3" key="1">
    <citation type="submission" date="2014-09" db="EMBL/GenBank/DDBJ databases">
        <authorList>
            <person name="Mudge J."/>
            <person name="Ramaraj T."/>
            <person name="Lindquist I.E."/>
            <person name="Bharti A.K."/>
            <person name="Sundararajan A."/>
            <person name="Cameron C.T."/>
            <person name="Woodward J.E."/>
            <person name="May G.D."/>
            <person name="Brubaker C."/>
            <person name="Broadhvest J."/>
            <person name="Wilkins T.A."/>
        </authorList>
    </citation>
    <scope>NUCLEOTIDE SEQUENCE</scope>
    <source>
        <strain evidence="3">cv. AKA8401</strain>
    </source>
</reference>
<accession>A0A0B0P2B9</accession>
<feature type="region of interest" description="Disordered" evidence="1">
    <location>
        <begin position="1"/>
        <end position="22"/>
    </location>
</feature>
<organism evidence="2 3">
    <name type="scientific">Gossypium arboreum</name>
    <name type="common">Tree cotton</name>
    <name type="synonym">Gossypium nanking</name>
    <dbReference type="NCBI Taxonomy" id="29729"/>
    <lineage>
        <taxon>Eukaryota</taxon>
        <taxon>Viridiplantae</taxon>
        <taxon>Streptophyta</taxon>
        <taxon>Embryophyta</taxon>
        <taxon>Tracheophyta</taxon>
        <taxon>Spermatophyta</taxon>
        <taxon>Magnoliopsida</taxon>
        <taxon>eudicotyledons</taxon>
        <taxon>Gunneridae</taxon>
        <taxon>Pentapetalae</taxon>
        <taxon>rosids</taxon>
        <taxon>malvids</taxon>
        <taxon>Malvales</taxon>
        <taxon>Malvaceae</taxon>
        <taxon>Malvoideae</taxon>
        <taxon>Gossypium</taxon>
    </lineage>
</organism>
<dbReference type="AlphaFoldDB" id="A0A0B0P2B9"/>
<keyword evidence="3" id="KW-1185">Reference proteome</keyword>
<protein>
    <submittedName>
        <fullName evidence="2">Uncharacterized protein</fullName>
    </submittedName>
</protein>
<evidence type="ECO:0000313" key="2">
    <source>
        <dbReference type="EMBL" id="KHG20843.1"/>
    </source>
</evidence>
<evidence type="ECO:0000313" key="3">
    <source>
        <dbReference type="Proteomes" id="UP000032142"/>
    </source>
</evidence>
<gene>
    <name evidence="2" type="ORF">F383_27713</name>
</gene>